<dbReference type="InterPro" id="IPR003661">
    <property type="entry name" value="HisK_dim/P_dom"/>
</dbReference>
<feature type="domain" description="Histidine kinase" evidence="8">
    <location>
        <begin position="505"/>
        <end position="731"/>
    </location>
</feature>
<dbReference type="Pfam" id="PF00512">
    <property type="entry name" value="HisKA"/>
    <property type="match status" value="1"/>
</dbReference>
<dbReference type="InterPro" id="IPR004358">
    <property type="entry name" value="Sig_transdc_His_kin-like_C"/>
</dbReference>
<dbReference type="SMART" id="SM00091">
    <property type="entry name" value="PAS"/>
    <property type="match status" value="2"/>
</dbReference>
<dbReference type="OrthoDB" id="9766459at2"/>
<dbReference type="GO" id="GO:0030295">
    <property type="term" value="F:protein kinase activator activity"/>
    <property type="evidence" value="ECO:0007669"/>
    <property type="project" value="TreeGrafter"/>
</dbReference>
<keyword evidence="4" id="KW-0808">Transferase</keyword>
<dbReference type="InterPro" id="IPR000014">
    <property type="entry name" value="PAS"/>
</dbReference>
<dbReference type="SUPFAM" id="SSF55785">
    <property type="entry name" value="PYP-like sensor domain (PAS domain)"/>
    <property type="match status" value="2"/>
</dbReference>
<organism evidence="10 11">
    <name type="scientific">Spirosoma oryzae</name>
    <dbReference type="NCBI Taxonomy" id="1469603"/>
    <lineage>
        <taxon>Bacteria</taxon>
        <taxon>Pseudomonadati</taxon>
        <taxon>Bacteroidota</taxon>
        <taxon>Cytophagia</taxon>
        <taxon>Cytophagales</taxon>
        <taxon>Cytophagaceae</taxon>
        <taxon>Spirosoma</taxon>
    </lineage>
</organism>
<dbReference type="PRINTS" id="PR00344">
    <property type="entry name" value="BCTRLSENSOR"/>
</dbReference>
<comment type="caution">
    <text evidence="10">The sequence shown here is derived from an EMBL/GenBank/DDBJ whole genome shotgun (WGS) entry which is preliminary data.</text>
</comment>
<dbReference type="AlphaFoldDB" id="A0A2T0TNV4"/>
<dbReference type="InterPro" id="IPR050351">
    <property type="entry name" value="BphY/WalK/GraS-like"/>
</dbReference>
<accession>A0A2T0TNV4</accession>
<evidence type="ECO:0000256" key="7">
    <source>
        <dbReference type="SAM" id="Coils"/>
    </source>
</evidence>
<dbReference type="GO" id="GO:0007234">
    <property type="term" value="P:osmosensory signaling via phosphorelay pathway"/>
    <property type="evidence" value="ECO:0007669"/>
    <property type="project" value="TreeGrafter"/>
</dbReference>
<evidence type="ECO:0000313" key="11">
    <source>
        <dbReference type="Proteomes" id="UP000238375"/>
    </source>
</evidence>
<dbReference type="PANTHER" id="PTHR42878:SF15">
    <property type="entry name" value="BACTERIOPHYTOCHROME"/>
    <property type="match status" value="1"/>
</dbReference>
<dbReference type="CDD" id="cd00082">
    <property type="entry name" value="HisKA"/>
    <property type="match status" value="1"/>
</dbReference>
<dbReference type="EMBL" id="PVTE01000001">
    <property type="protein sequence ID" value="PRY47309.1"/>
    <property type="molecule type" value="Genomic_DNA"/>
</dbReference>
<dbReference type="InterPro" id="IPR005467">
    <property type="entry name" value="His_kinase_dom"/>
</dbReference>
<dbReference type="PROSITE" id="PS50109">
    <property type="entry name" value="HIS_KIN"/>
    <property type="match status" value="1"/>
</dbReference>
<evidence type="ECO:0000256" key="2">
    <source>
        <dbReference type="ARBA" id="ARBA00012438"/>
    </source>
</evidence>
<sequence>MVSTGTPVQAYAFLNGGGEMVAQLRAYDWTQTPLGPFERWPASLRTTLGILFHSQSPMALFWGDELRCFYNDAYRPALGQASGQARPLGSPAREVFTDPGVEMYGVINRVLTSQEAVLLENRPVHIDPNGRPEVAYWTFSYSPVYTEFGLPAGVFVTCTETTQAVLTQRQLDASKKQALAVFDQAPVGVALISADRLTFQLANQCCCALIDRQADQLIGRAFLDVLPELAGQGFDDLLMNVLETGLMQRAEEVPVTLRRHGQLETIYIDYTLQLLRSDAGDHGEVLVMLTDATTRVVNRQALAETEARFRVLVEEAPVATCLFVGRELRIEVANQVMLNIWGKGNGVLNKPLADALPELNGQPFPELLDRIYTTGEPYATIGVPIDLSVDGKVKRHYFDFTYKPLRDTTGAVYAIIDMAIDVTEQVLAKQKLEESENRYRLLSAELEVQVQARTAELEVANEELRGSNEEIAASNEEYAVINEELEEANGLLLRSNDSLEKFAYVASHDLQEPLRKIQQFGDLLKTRYADAATEEFRYLERMQLAASRMSTLIRDLLNFSRISVHRDTSGPVPLATIISSVLVDLELTVQETGAQIEVGALPMVAGDPLQLGQLFLNLLSNALKFRQPDQPPCIRVTSAAVTAHELPPSIRPNRLVNLYYRIDVADNGIGFDDKYVDRIFQIFQRLHGKSAYTGTGIGLAICERVAINHGGGITAVSQPGQGATFSVYLPA</sequence>
<reference evidence="10 11" key="1">
    <citation type="submission" date="2018-03" db="EMBL/GenBank/DDBJ databases">
        <title>Genomic Encyclopedia of Archaeal and Bacterial Type Strains, Phase II (KMG-II): from individual species to whole genera.</title>
        <authorList>
            <person name="Goeker M."/>
        </authorList>
    </citation>
    <scope>NUCLEOTIDE SEQUENCE [LARGE SCALE GENOMIC DNA]</scope>
    <source>
        <strain evidence="10 11">DSM 28354</strain>
    </source>
</reference>
<evidence type="ECO:0000256" key="1">
    <source>
        <dbReference type="ARBA" id="ARBA00000085"/>
    </source>
</evidence>
<protein>
    <recommendedName>
        <fullName evidence="2">histidine kinase</fullName>
        <ecNumber evidence="2">2.7.13.3</ecNumber>
    </recommendedName>
</protein>
<dbReference type="Gene3D" id="1.10.287.130">
    <property type="match status" value="1"/>
</dbReference>
<evidence type="ECO:0000259" key="8">
    <source>
        <dbReference type="PROSITE" id="PS50109"/>
    </source>
</evidence>
<dbReference type="InterPro" id="IPR003594">
    <property type="entry name" value="HATPase_dom"/>
</dbReference>
<dbReference type="GO" id="GO:0000156">
    <property type="term" value="F:phosphorelay response regulator activity"/>
    <property type="evidence" value="ECO:0007669"/>
    <property type="project" value="TreeGrafter"/>
</dbReference>
<dbReference type="InterPro" id="IPR036097">
    <property type="entry name" value="HisK_dim/P_sf"/>
</dbReference>
<keyword evidence="3" id="KW-0597">Phosphoprotein</keyword>
<dbReference type="PANTHER" id="PTHR42878">
    <property type="entry name" value="TWO-COMPONENT HISTIDINE KINASE"/>
    <property type="match status" value="1"/>
</dbReference>
<keyword evidence="7" id="KW-0175">Coiled coil</keyword>
<evidence type="ECO:0000256" key="3">
    <source>
        <dbReference type="ARBA" id="ARBA00022553"/>
    </source>
</evidence>
<keyword evidence="5" id="KW-0418">Kinase</keyword>
<dbReference type="Gene3D" id="3.30.565.10">
    <property type="entry name" value="Histidine kinase-like ATPase, C-terminal domain"/>
    <property type="match status" value="1"/>
</dbReference>
<dbReference type="InterPro" id="IPR013656">
    <property type="entry name" value="PAS_4"/>
</dbReference>
<dbReference type="Proteomes" id="UP000238375">
    <property type="component" value="Unassembled WGS sequence"/>
</dbReference>
<dbReference type="SUPFAM" id="SSF55874">
    <property type="entry name" value="ATPase domain of HSP90 chaperone/DNA topoisomerase II/histidine kinase"/>
    <property type="match status" value="1"/>
</dbReference>
<dbReference type="InterPro" id="IPR000700">
    <property type="entry name" value="PAS-assoc_C"/>
</dbReference>
<dbReference type="RefSeq" id="WP_106136042.1">
    <property type="nucleotide sequence ID" value="NZ_PVTE01000001.1"/>
</dbReference>
<keyword evidence="6" id="KW-0472">Membrane</keyword>
<dbReference type="GO" id="GO:0016020">
    <property type="term" value="C:membrane"/>
    <property type="evidence" value="ECO:0007669"/>
    <property type="project" value="UniProtKB-SubCell"/>
</dbReference>
<evidence type="ECO:0000313" key="10">
    <source>
        <dbReference type="EMBL" id="PRY47309.1"/>
    </source>
</evidence>
<dbReference type="GO" id="GO:0000155">
    <property type="term" value="F:phosphorelay sensor kinase activity"/>
    <property type="evidence" value="ECO:0007669"/>
    <property type="project" value="InterPro"/>
</dbReference>
<comment type="catalytic activity">
    <reaction evidence="1">
        <text>ATP + protein L-histidine = ADP + protein N-phospho-L-histidine.</text>
        <dbReference type="EC" id="2.7.13.3"/>
    </reaction>
</comment>
<dbReference type="InterPro" id="IPR036890">
    <property type="entry name" value="HATPase_C_sf"/>
</dbReference>
<dbReference type="PROSITE" id="PS50113">
    <property type="entry name" value="PAC"/>
    <property type="match status" value="1"/>
</dbReference>
<feature type="domain" description="PAC" evidence="9">
    <location>
        <begin position="379"/>
        <end position="434"/>
    </location>
</feature>
<evidence type="ECO:0000259" key="9">
    <source>
        <dbReference type="PROSITE" id="PS50113"/>
    </source>
</evidence>
<gene>
    <name evidence="10" type="ORF">CLV58_101377</name>
</gene>
<feature type="coiled-coil region" evidence="7">
    <location>
        <begin position="425"/>
        <end position="491"/>
    </location>
</feature>
<dbReference type="SUPFAM" id="SSF47384">
    <property type="entry name" value="Homodimeric domain of signal transducing histidine kinase"/>
    <property type="match status" value="1"/>
</dbReference>
<name>A0A2T0TNV4_9BACT</name>
<dbReference type="InterPro" id="IPR035965">
    <property type="entry name" value="PAS-like_dom_sf"/>
</dbReference>
<evidence type="ECO:0000256" key="6">
    <source>
        <dbReference type="ARBA" id="ARBA00023136"/>
    </source>
</evidence>
<dbReference type="Gene3D" id="3.30.450.20">
    <property type="entry name" value="PAS domain"/>
    <property type="match status" value="3"/>
</dbReference>
<dbReference type="SMART" id="SM00388">
    <property type="entry name" value="HisKA"/>
    <property type="match status" value="1"/>
</dbReference>
<dbReference type="Pfam" id="PF08448">
    <property type="entry name" value="PAS_4"/>
    <property type="match status" value="2"/>
</dbReference>
<dbReference type="CDD" id="cd00130">
    <property type="entry name" value="PAS"/>
    <property type="match status" value="1"/>
</dbReference>
<keyword evidence="11" id="KW-1185">Reference proteome</keyword>
<evidence type="ECO:0000256" key="5">
    <source>
        <dbReference type="ARBA" id="ARBA00022777"/>
    </source>
</evidence>
<dbReference type="SMART" id="SM00387">
    <property type="entry name" value="HATPase_c"/>
    <property type="match status" value="1"/>
</dbReference>
<evidence type="ECO:0000256" key="4">
    <source>
        <dbReference type="ARBA" id="ARBA00022679"/>
    </source>
</evidence>
<dbReference type="Pfam" id="PF02518">
    <property type="entry name" value="HATPase_c"/>
    <property type="match status" value="1"/>
</dbReference>
<proteinExistence type="predicted"/>
<dbReference type="EC" id="2.7.13.3" evidence="2"/>